<evidence type="ECO:0000259" key="2">
    <source>
        <dbReference type="Pfam" id="PF07859"/>
    </source>
</evidence>
<protein>
    <submittedName>
        <fullName evidence="3">Alpha/beta hydrolase fold domain-containing protein</fullName>
    </submittedName>
</protein>
<evidence type="ECO:0000313" key="4">
    <source>
        <dbReference type="Proteomes" id="UP001500831"/>
    </source>
</evidence>
<comment type="caution">
    <text evidence="3">The sequence shown here is derived from an EMBL/GenBank/DDBJ whole genome shotgun (WGS) entry which is preliminary data.</text>
</comment>
<dbReference type="Proteomes" id="UP001500831">
    <property type="component" value="Unassembled WGS sequence"/>
</dbReference>
<dbReference type="SUPFAM" id="SSF53474">
    <property type="entry name" value="alpha/beta-Hydrolases"/>
    <property type="match status" value="1"/>
</dbReference>
<keyword evidence="4" id="KW-1185">Reference proteome</keyword>
<dbReference type="PANTHER" id="PTHR48081">
    <property type="entry name" value="AB HYDROLASE SUPERFAMILY PROTEIN C4A8.06C"/>
    <property type="match status" value="1"/>
</dbReference>
<sequence>MSTVHNHEFHPDLAVRLQHFAAKELGMEAFETLGVPFGPPETWDLKIEDREIEGPGGPLRLRIYRPMGSVDDRPALVWLHGGAWVGGDLDMPEAHETGRGVAGRADAVVVSVEYRLCNEEVHFPAPVDDVVTAYRWVREHAAELGVDAARVALGGASAGGNLAAGAALRLRDEGETPWQALLLYPLVHAPLPEPSAELAAALAKLPAGLSFPDHLMEQVFAIYLGGAAVETASPYAFPGHAGDLRGFPPTYIDNDEFDSLRGSGELFADQLRAAGVEVEQVTSPGVLHGHLNLVGLDIAHATLDRMAARLRQEGIQ</sequence>
<dbReference type="Pfam" id="PF07859">
    <property type="entry name" value="Abhydrolase_3"/>
    <property type="match status" value="1"/>
</dbReference>
<feature type="domain" description="Alpha/beta hydrolase fold-3" evidence="2">
    <location>
        <begin position="76"/>
        <end position="290"/>
    </location>
</feature>
<name>A0ABP6I8W3_9ACTN</name>
<evidence type="ECO:0000313" key="3">
    <source>
        <dbReference type="EMBL" id="GAA2857327.1"/>
    </source>
</evidence>
<organism evidence="3 4">
    <name type="scientific">Streptosporangium fragile</name>
    <dbReference type="NCBI Taxonomy" id="46186"/>
    <lineage>
        <taxon>Bacteria</taxon>
        <taxon>Bacillati</taxon>
        <taxon>Actinomycetota</taxon>
        <taxon>Actinomycetes</taxon>
        <taxon>Streptosporangiales</taxon>
        <taxon>Streptosporangiaceae</taxon>
        <taxon>Streptosporangium</taxon>
    </lineage>
</organism>
<dbReference type="InterPro" id="IPR029058">
    <property type="entry name" value="AB_hydrolase_fold"/>
</dbReference>
<dbReference type="InterPro" id="IPR050300">
    <property type="entry name" value="GDXG_lipolytic_enzyme"/>
</dbReference>
<dbReference type="GO" id="GO:0016787">
    <property type="term" value="F:hydrolase activity"/>
    <property type="evidence" value="ECO:0007669"/>
    <property type="project" value="UniProtKB-KW"/>
</dbReference>
<proteinExistence type="predicted"/>
<dbReference type="EMBL" id="BAAAVI010000008">
    <property type="protein sequence ID" value="GAA2857327.1"/>
    <property type="molecule type" value="Genomic_DNA"/>
</dbReference>
<dbReference type="InterPro" id="IPR013094">
    <property type="entry name" value="AB_hydrolase_3"/>
</dbReference>
<dbReference type="PANTHER" id="PTHR48081:SF8">
    <property type="entry name" value="ALPHA_BETA HYDROLASE FOLD-3 DOMAIN-CONTAINING PROTEIN-RELATED"/>
    <property type="match status" value="1"/>
</dbReference>
<dbReference type="RefSeq" id="WP_344969261.1">
    <property type="nucleotide sequence ID" value="NZ_BAAAVI010000008.1"/>
</dbReference>
<keyword evidence="1 3" id="KW-0378">Hydrolase</keyword>
<evidence type="ECO:0000256" key="1">
    <source>
        <dbReference type="ARBA" id="ARBA00022801"/>
    </source>
</evidence>
<accession>A0ABP6I8W3</accession>
<dbReference type="Gene3D" id="3.40.50.1820">
    <property type="entry name" value="alpha/beta hydrolase"/>
    <property type="match status" value="1"/>
</dbReference>
<reference evidence="4" key="1">
    <citation type="journal article" date="2019" name="Int. J. Syst. Evol. Microbiol.">
        <title>The Global Catalogue of Microorganisms (GCM) 10K type strain sequencing project: providing services to taxonomists for standard genome sequencing and annotation.</title>
        <authorList>
            <consortium name="The Broad Institute Genomics Platform"/>
            <consortium name="The Broad Institute Genome Sequencing Center for Infectious Disease"/>
            <person name="Wu L."/>
            <person name="Ma J."/>
        </authorList>
    </citation>
    <scope>NUCLEOTIDE SEQUENCE [LARGE SCALE GENOMIC DNA]</scope>
    <source>
        <strain evidence="4">JCM 6242</strain>
    </source>
</reference>
<gene>
    <name evidence="3" type="ORF">GCM10010517_15690</name>
</gene>